<keyword evidence="9 13" id="KW-0547">Nucleotide-binding</keyword>
<feature type="binding site" evidence="13">
    <location>
        <position position="176"/>
    </location>
    <ligand>
        <name>ATP</name>
        <dbReference type="ChEBI" id="CHEBI:30616"/>
    </ligand>
</feature>
<dbReference type="InterPro" id="IPR003721">
    <property type="entry name" value="Pantoate_ligase"/>
</dbReference>
<name>U7D970_9BACT</name>
<dbReference type="Gene3D" id="3.30.1300.10">
    <property type="entry name" value="Pantoate-beta-alanine ligase, C-terminal domain"/>
    <property type="match status" value="1"/>
</dbReference>
<feature type="binding site" evidence="13">
    <location>
        <begin position="147"/>
        <end position="150"/>
    </location>
    <ligand>
        <name>ATP</name>
        <dbReference type="ChEBI" id="CHEBI:30616"/>
    </ligand>
</feature>
<dbReference type="AlphaFoldDB" id="U7D970"/>
<keyword evidence="6 13" id="KW-0963">Cytoplasm</keyword>
<dbReference type="SUPFAM" id="SSF52374">
    <property type="entry name" value="Nucleotidylyl transferase"/>
    <property type="match status" value="1"/>
</dbReference>
<dbReference type="InterPro" id="IPR042176">
    <property type="entry name" value="Pantoate_ligase_C"/>
</dbReference>
<dbReference type="RefSeq" id="WP_022636961.1">
    <property type="nucleotide sequence ID" value="NZ_ASJR01000011.1"/>
</dbReference>
<dbReference type="EMBL" id="ASJR01000011">
    <property type="protein sequence ID" value="ERP31642.1"/>
    <property type="molecule type" value="Genomic_DNA"/>
</dbReference>
<dbReference type="InterPro" id="IPR004821">
    <property type="entry name" value="Cyt_trans-like"/>
</dbReference>
<keyword evidence="7 13" id="KW-0436">Ligase</keyword>
<comment type="catalytic activity">
    <reaction evidence="11 13">
        <text>(R)-pantoate + beta-alanine + ATP = (R)-pantothenate + AMP + diphosphate + H(+)</text>
        <dbReference type="Rhea" id="RHEA:10912"/>
        <dbReference type="ChEBI" id="CHEBI:15378"/>
        <dbReference type="ChEBI" id="CHEBI:15980"/>
        <dbReference type="ChEBI" id="CHEBI:29032"/>
        <dbReference type="ChEBI" id="CHEBI:30616"/>
        <dbReference type="ChEBI" id="CHEBI:33019"/>
        <dbReference type="ChEBI" id="CHEBI:57966"/>
        <dbReference type="ChEBI" id="CHEBI:456215"/>
        <dbReference type="EC" id="6.3.2.1"/>
    </reaction>
</comment>
<dbReference type="PANTHER" id="PTHR21299">
    <property type="entry name" value="CYTIDYLATE KINASE/PANTOATE-BETA-ALANINE LIGASE"/>
    <property type="match status" value="1"/>
</dbReference>
<feature type="active site" description="Proton donor" evidence="13">
    <location>
        <position position="37"/>
    </location>
</feature>
<evidence type="ECO:0000256" key="6">
    <source>
        <dbReference type="ARBA" id="ARBA00022490"/>
    </source>
</evidence>
<comment type="caution">
    <text evidence="14">The sequence shown here is derived from an EMBL/GenBank/DDBJ whole genome shotgun (WGS) entry which is preliminary data.</text>
</comment>
<dbReference type="GO" id="GO:0015940">
    <property type="term" value="P:pantothenate biosynthetic process"/>
    <property type="evidence" value="ECO:0007669"/>
    <property type="project" value="UniProtKB-UniRule"/>
</dbReference>
<comment type="subcellular location">
    <subcellularLocation>
        <location evidence="1 13">Cytoplasm</location>
    </subcellularLocation>
</comment>
<protein>
    <recommendedName>
        <fullName evidence="5 13">Pantothenate synthetase</fullName>
        <shortName evidence="13">PS</shortName>
        <ecNumber evidence="4 13">6.3.2.1</ecNumber>
    </recommendedName>
    <alternativeName>
        <fullName evidence="13">Pantoate--beta-alanine ligase</fullName>
    </alternativeName>
    <alternativeName>
        <fullName evidence="13">Pantoate-activating enzyme</fullName>
    </alternativeName>
</protein>
<comment type="function">
    <text evidence="12 13">Catalyzes the condensation of pantoate with beta-alanine in an ATP-dependent reaction via a pantoyl-adenylate intermediate.</text>
</comment>
<feature type="binding site" evidence="13">
    <location>
        <position position="61"/>
    </location>
    <ligand>
        <name>beta-alanine</name>
        <dbReference type="ChEBI" id="CHEBI:57966"/>
    </ligand>
</feature>
<comment type="similarity">
    <text evidence="3 13">Belongs to the pantothenate synthetase family.</text>
</comment>
<feature type="binding site" evidence="13">
    <location>
        <begin position="30"/>
        <end position="37"/>
    </location>
    <ligand>
        <name>ATP</name>
        <dbReference type="ChEBI" id="CHEBI:30616"/>
    </ligand>
</feature>
<dbReference type="EC" id="6.3.2.1" evidence="4 13"/>
<dbReference type="GO" id="GO:0004592">
    <property type="term" value="F:pantoate-beta-alanine ligase activity"/>
    <property type="evidence" value="ECO:0007669"/>
    <property type="project" value="UniProtKB-UniRule"/>
</dbReference>
<evidence type="ECO:0000256" key="3">
    <source>
        <dbReference type="ARBA" id="ARBA00009256"/>
    </source>
</evidence>
<evidence type="ECO:0000256" key="4">
    <source>
        <dbReference type="ARBA" id="ARBA00012219"/>
    </source>
</evidence>
<dbReference type="InterPro" id="IPR014729">
    <property type="entry name" value="Rossmann-like_a/b/a_fold"/>
</dbReference>
<evidence type="ECO:0000256" key="10">
    <source>
        <dbReference type="ARBA" id="ARBA00022840"/>
    </source>
</evidence>
<dbReference type="Pfam" id="PF02569">
    <property type="entry name" value="Pantoate_ligase"/>
    <property type="match status" value="1"/>
</dbReference>
<evidence type="ECO:0000256" key="1">
    <source>
        <dbReference type="ARBA" id="ARBA00004496"/>
    </source>
</evidence>
<dbReference type="STRING" id="1313304.CALK_1506"/>
<dbReference type="NCBIfam" id="TIGR00125">
    <property type="entry name" value="cyt_tran_rel"/>
    <property type="match status" value="1"/>
</dbReference>
<comment type="miscellaneous">
    <text evidence="13">The reaction proceeds by a bi uni uni bi ping pong mechanism.</text>
</comment>
<keyword evidence="8 13" id="KW-0566">Pantothenate biosynthesis</keyword>
<evidence type="ECO:0000313" key="14">
    <source>
        <dbReference type="EMBL" id="ERP31642.1"/>
    </source>
</evidence>
<feature type="binding site" evidence="13">
    <location>
        <begin position="184"/>
        <end position="187"/>
    </location>
    <ligand>
        <name>ATP</name>
        <dbReference type="ChEBI" id="CHEBI:30616"/>
    </ligand>
</feature>
<dbReference type="Gene3D" id="3.40.50.620">
    <property type="entry name" value="HUPs"/>
    <property type="match status" value="1"/>
</dbReference>
<organism evidence="14 15">
    <name type="scientific">Chitinivibrio alkaliphilus ACht1</name>
    <dbReference type="NCBI Taxonomy" id="1313304"/>
    <lineage>
        <taxon>Bacteria</taxon>
        <taxon>Pseudomonadati</taxon>
        <taxon>Fibrobacterota</taxon>
        <taxon>Chitinivibrionia</taxon>
        <taxon>Chitinivibrionales</taxon>
        <taxon>Chitinivibrionaceae</taxon>
        <taxon>Chitinivibrio</taxon>
    </lineage>
</organism>
<dbReference type="OrthoDB" id="9773087at2"/>
<dbReference type="PATRIC" id="fig|1313304.3.peg.1438"/>
<dbReference type="CDD" id="cd00560">
    <property type="entry name" value="PanC"/>
    <property type="match status" value="1"/>
</dbReference>
<dbReference type="HAMAP" id="MF_00158">
    <property type="entry name" value="PanC"/>
    <property type="match status" value="1"/>
</dbReference>
<feature type="binding site" evidence="13">
    <location>
        <position position="153"/>
    </location>
    <ligand>
        <name>(R)-pantoate</name>
        <dbReference type="ChEBI" id="CHEBI:15980"/>
    </ligand>
</feature>
<evidence type="ECO:0000256" key="12">
    <source>
        <dbReference type="ARBA" id="ARBA00055042"/>
    </source>
</evidence>
<evidence type="ECO:0000313" key="15">
    <source>
        <dbReference type="Proteomes" id="UP000017148"/>
    </source>
</evidence>
<dbReference type="Proteomes" id="UP000017148">
    <property type="component" value="Unassembled WGS sequence"/>
</dbReference>
<proteinExistence type="inferred from homology"/>
<dbReference type="NCBIfam" id="TIGR00018">
    <property type="entry name" value="panC"/>
    <property type="match status" value="1"/>
</dbReference>
<comment type="subunit">
    <text evidence="13">Homodimer.</text>
</comment>
<keyword evidence="10 13" id="KW-0067">ATP-binding</keyword>
<evidence type="ECO:0000256" key="2">
    <source>
        <dbReference type="ARBA" id="ARBA00004990"/>
    </source>
</evidence>
<evidence type="ECO:0000256" key="9">
    <source>
        <dbReference type="ARBA" id="ARBA00022741"/>
    </source>
</evidence>
<dbReference type="eggNOG" id="COG0414">
    <property type="taxonomic scope" value="Bacteria"/>
</dbReference>
<comment type="pathway">
    <text evidence="2 13">Cofactor biosynthesis; (R)-pantothenate biosynthesis; (R)-pantothenate from (R)-pantoate and beta-alanine: step 1/1.</text>
</comment>
<dbReference type="FunFam" id="3.40.50.620:FF:000114">
    <property type="entry name" value="Pantothenate synthetase"/>
    <property type="match status" value="1"/>
</dbReference>
<dbReference type="GO" id="GO:0005524">
    <property type="term" value="F:ATP binding"/>
    <property type="evidence" value="ECO:0007669"/>
    <property type="project" value="UniProtKB-KW"/>
</dbReference>
<dbReference type="PANTHER" id="PTHR21299:SF1">
    <property type="entry name" value="PANTOATE--BETA-ALANINE LIGASE"/>
    <property type="match status" value="1"/>
</dbReference>
<feature type="binding site" evidence="13">
    <location>
        <position position="61"/>
    </location>
    <ligand>
        <name>(R)-pantoate</name>
        <dbReference type="ChEBI" id="CHEBI:15980"/>
    </ligand>
</feature>
<sequence length="288" mass="32019">MKVVQCVEELSNYIHKKRSQDARISFVPTMGALHEGHLTLLHAARREGDILVASIFVNPTQFTEAADYETYPTPHEDDIACAENCGVDLLFMPSAQEMYPRDFSSHIACGPITSRLEGACRPGHFDGVTTVVAKLFNLVMPNHAFFGQKDAQQVLVIRKMVRDFNMPVIIRTVPTVRESDGLARSSRNIHLTSKERSEAILLYRALSVVHELFQGGEDRVAMLKNAMEKTLSNARTLRVEYIAFSDEECASYTATVPRGKGALCSLAVRMSESGTRLIDNIVLGAFRV</sequence>
<evidence type="ECO:0000256" key="5">
    <source>
        <dbReference type="ARBA" id="ARBA00014155"/>
    </source>
</evidence>
<evidence type="ECO:0000256" key="7">
    <source>
        <dbReference type="ARBA" id="ARBA00022598"/>
    </source>
</evidence>
<evidence type="ECO:0000256" key="8">
    <source>
        <dbReference type="ARBA" id="ARBA00022655"/>
    </source>
</evidence>
<gene>
    <name evidence="13" type="primary">panC</name>
    <name evidence="14" type="ORF">CALK_1506</name>
</gene>
<accession>U7D970</accession>
<dbReference type="UniPathway" id="UPA00028">
    <property type="reaction ID" value="UER00005"/>
</dbReference>
<keyword evidence="15" id="KW-1185">Reference proteome</keyword>
<evidence type="ECO:0000256" key="13">
    <source>
        <dbReference type="HAMAP-Rule" id="MF_00158"/>
    </source>
</evidence>
<dbReference type="GO" id="GO:0005737">
    <property type="term" value="C:cytoplasm"/>
    <property type="evidence" value="ECO:0007669"/>
    <property type="project" value="UniProtKB-SubCell"/>
</dbReference>
<evidence type="ECO:0000256" key="11">
    <source>
        <dbReference type="ARBA" id="ARBA00048258"/>
    </source>
</evidence>
<reference evidence="14 15" key="1">
    <citation type="journal article" date="2013" name="Environ. Microbiol.">
        <title>Genome analysis of Chitinivibrio alkaliphilus gen. nov., sp. nov., a novel extremely haloalkaliphilic anaerobic chitinolytic bacterium from the candidate phylum Termite Group 3.</title>
        <authorList>
            <person name="Sorokin D.Y."/>
            <person name="Gumerov V.M."/>
            <person name="Rakitin A.L."/>
            <person name="Beletsky A.V."/>
            <person name="Damste J.S."/>
            <person name="Muyzer G."/>
            <person name="Mardanov A.V."/>
            <person name="Ravin N.V."/>
        </authorList>
    </citation>
    <scope>NUCLEOTIDE SEQUENCE [LARGE SCALE GENOMIC DNA]</scope>
    <source>
        <strain evidence="14 15">ACht1</strain>
    </source>
</reference>